<feature type="transmembrane region" description="Helical" evidence="1">
    <location>
        <begin position="351"/>
        <end position="371"/>
    </location>
</feature>
<evidence type="ECO:0000256" key="1">
    <source>
        <dbReference type="SAM" id="Phobius"/>
    </source>
</evidence>
<protein>
    <submittedName>
        <fullName evidence="2">PepSY domain-containing protein</fullName>
    </submittedName>
</protein>
<proteinExistence type="predicted"/>
<name>A0ABX1JCG3_9PSEU</name>
<keyword evidence="1" id="KW-0812">Transmembrane</keyword>
<dbReference type="PANTHER" id="PTHR34219:SF1">
    <property type="entry name" value="PEPSY DOMAIN-CONTAINING PROTEIN"/>
    <property type="match status" value="1"/>
</dbReference>
<feature type="transmembrane region" description="Helical" evidence="1">
    <location>
        <begin position="392"/>
        <end position="410"/>
    </location>
</feature>
<dbReference type="Proteomes" id="UP000715441">
    <property type="component" value="Unassembled WGS sequence"/>
</dbReference>
<sequence length="444" mass="48090">MLAVRLLARRLHFMAGIVVAPFLLVLALTGLVYVFSPQIHDSLYHSALYVNGHQGKPHPVSEQVAAALAAHPEGSVRQVIPPPTPERTTRVVMSVPGLQKSGYGMQERTVFVDPYTDFISSELTTVDSKLPANTWLRDLHADFHLGEVGRVYAELGASWLPLIIIGGLVLWLAQPKRRKRVTAKELLLPSVSGAKDGWGRLRGVHGPLGLWLAIGMLLLALSGLLMSQFAGGRADRSIDPLRLHAPTLTAAPVPVPPGTAPIGIDEALAVARSAGLDGELVVTQPAKPGAVYTVRETSLGLPMHRDEVAINPYTSAVTEKIGWHDYSVPAKVSALATEFHTGTLFGLANQIVLTVIAVGLIALILLGYRMWWIKNPYKSTWSAVPPVSWRQLSSLPLALALIVVAALAWFMPVFGASLLVFVLADALINLIRRRRRPIPTPRAR</sequence>
<evidence type="ECO:0000313" key="2">
    <source>
        <dbReference type="EMBL" id="NKQ57453.1"/>
    </source>
</evidence>
<feature type="transmembrane region" description="Helical" evidence="1">
    <location>
        <begin position="416"/>
        <end position="432"/>
    </location>
</feature>
<dbReference type="PANTHER" id="PTHR34219">
    <property type="entry name" value="IRON-REGULATED INNER MEMBRANE PROTEIN-RELATED"/>
    <property type="match status" value="1"/>
</dbReference>
<comment type="caution">
    <text evidence="2">The sequence shown here is derived from an EMBL/GenBank/DDBJ whole genome shotgun (WGS) entry which is preliminary data.</text>
</comment>
<keyword evidence="1" id="KW-1133">Transmembrane helix</keyword>
<dbReference type="InterPro" id="IPR005625">
    <property type="entry name" value="PepSY-ass_TM"/>
</dbReference>
<dbReference type="EMBL" id="JAAXLS010000036">
    <property type="protein sequence ID" value="NKQ57453.1"/>
    <property type="molecule type" value="Genomic_DNA"/>
</dbReference>
<reference evidence="2 3" key="1">
    <citation type="submission" date="2020-04" db="EMBL/GenBank/DDBJ databases">
        <title>Novel species.</title>
        <authorList>
            <person name="Teo W.F.A."/>
            <person name="Lipun K."/>
            <person name="Srisuk N."/>
            <person name="Duangmal K."/>
        </authorList>
    </citation>
    <scope>NUCLEOTIDE SEQUENCE [LARGE SCALE GENOMIC DNA]</scope>
    <source>
        <strain evidence="2 3">K13G38</strain>
    </source>
</reference>
<dbReference type="Pfam" id="PF03929">
    <property type="entry name" value="PepSY_TM"/>
    <property type="match status" value="1"/>
</dbReference>
<feature type="transmembrane region" description="Helical" evidence="1">
    <location>
        <begin position="151"/>
        <end position="173"/>
    </location>
</feature>
<keyword evidence="1" id="KW-0472">Membrane</keyword>
<gene>
    <name evidence="2" type="ORF">HFP15_31770</name>
</gene>
<organism evidence="2 3">
    <name type="scientific">Amycolatopsis acididurans</name>
    <dbReference type="NCBI Taxonomy" id="2724524"/>
    <lineage>
        <taxon>Bacteria</taxon>
        <taxon>Bacillati</taxon>
        <taxon>Actinomycetota</taxon>
        <taxon>Actinomycetes</taxon>
        <taxon>Pseudonocardiales</taxon>
        <taxon>Pseudonocardiaceae</taxon>
        <taxon>Amycolatopsis</taxon>
    </lineage>
</organism>
<feature type="transmembrane region" description="Helical" evidence="1">
    <location>
        <begin position="12"/>
        <end position="35"/>
    </location>
</feature>
<evidence type="ECO:0000313" key="3">
    <source>
        <dbReference type="Proteomes" id="UP000715441"/>
    </source>
</evidence>
<feature type="transmembrane region" description="Helical" evidence="1">
    <location>
        <begin position="208"/>
        <end position="230"/>
    </location>
</feature>
<keyword evidence="3" id="KW-1185">Reference proteome</keyword>
<accession>A0ABX1JCG3</accession>